<gene>
    <name evidence="1" type="ORF">POPTR_005G184001v4</name>
</gene>
<sequence length="131" mass="14854">MALKGQLSWNLHGLRYDDAILLWCFCQAWVTLDRAQLNFGEPDRATENFLRAIAIKFAWVENNLNVKCWSLSESLFFLSSPLLSSTILLNCMANSSSQSSKKEKHNVAPTSKVSVAIFYFLHLGCRESDSF</sequence>
<protein>
    <submittedName>
        <fullName evidence="1">Uncharacterized protein</fullName>
    </submittedName>
</protein>
<accession>A0ACC0T0N4</accession>
<reference evidence="1 2" key="1">
    <citation type="journal article" date="2006" name="Science">
        <title>The genome of black cottonwood, Populus trichocarpa (Torr. &amp; Gray).</title>
        <authorList>
            <person name="Tuskan G.A."/>
            <person name="Difazio S."/>
            <person name="Jansson S."/>
            <person name="Bohlmann J."/>
            <person name="Grigoriev I."/>
            <person name="Hellsten U."/>
            <person name="Putnam N."/>
            <person name="Ralph S."/>
            <person name="Rombauts S."/>
            <person name="Salamov A."/>
            <person name="Schein J."/>
            <person name="Sterck L."/>
            <person name="Aerts A."/>
            <person name="Bhalerao R.R."/>
            <person name="Bhalerao R.P."/>
            <person name="Blaudez D."/>
            <person name="Boerjan W."/>
            <person name="Brun A."/>
            <person name="Brunner A."/>
            <person name="Busov V."/>
            <person name="Campbell M."/>
            <person name="Carlson J."/>
            <person name="Chalot M."/>
            <person name="Chapman J."/>
            <person name="Chen G.L."/>
            <person name="Cooper D."/>
            <person name="Coutinho P.M."/>
            <person name="Couturier J."/>
            <person name="Covert S."/>
            <person name="Cronk Q."/>
            <person name="Cunningham R."/>
            <person name="Davis J."/>
            <person name="Degroeve S."/>
            <person name="Dejardin A."/>
            <person name="Depamphilis C."/>
            <person name="Detter J."/>
            <person name="Dirks B."/>
            <person name="Dubchak I."/>
            <person name="Duplessis S."/>
            <person name="Ehlting J."/>
            <person name="Ellis B."/>
            <person name="Gendler K."/>
            <person name="Goodstein D."/>
            <person name="Gribskov M."/>
            <person name="Grimwood J."/>
            <person name="Groover A."/>
            <person name="Gunter L."/>
            <person name="Hamberger B."/>
            <person name="Heinze B."/>
            <person name="Helariutta Y."/>
            <person name="Henrissat B."/>
            <person name="Holligan D."/>
            <person name="Holt R."/>
            <person name="Huang W."/>
            <person name="Islam-Faridi N."/>
            <person name="Jones S."/>
            <person name="Jones-Rhoades M."/>
            <person name="Jorgensen R."/>
            <person name="Joshi C."/>
            <person name="Kangasjarvi J."/>
            <person name="Karlsson J."/>
            <person name="Kelleher C."/>
            <person name="Kirkpatrick R."/>
            <person name="Kirst M."/>
            <person name="Kohler A."/>
            <person name="Kalluri U."/>
            <person name="Larimer F."/>
            <person name="Leebens-Mack J."/>
            <person name="Leple J.C."/>
            <person name="Locascio P."/>
            <person name="Lou Y."/>
            <person name="Lucas S."/>
            <person name="Martin F."/>
            <person name="Montanini B."/>
            <person name="Napoli C."/>
            <person name="Nelson D.R."/>
            <person name="Nelson C."/>
            <person name="Nieminen K."/>
            <person name="Nilsson O."/>
            <person name="Pereda V."/>
            <person name="Peter G."/>
            <person name="Philippe R."/>
            <person name="Pilate G."/>
            <person name="Poliakov A."/>
            <person name="Razumovskaya J."/>
            <person name="Richardson P."/>
            <person name="Rinaldi C."/>
            <person name="Ritland K."/>
            <person name="Rouze P."/>
            <person name="Ryaboy D."/>
            <person name="Schmutz J."/>
            <person name="Schrader J."/>
            <person name="Segerman B."/>
            <person name="Shin H."/>
            <person name="Siddiqui A."/>
            <person name="Sterky F."/>
            <person name="Terry A."/>
            <person name="Tsai C.J."/>
            <person name="Uberbacher E."/>
            <person name="Unneberg P."/>
            <person name="Vahala J."/>
            <person name="Wall K."/>
            <person name="Wessler S."/>
            <person name="Yang G."/>
            <person name="Yin T."/>
            <person name="Douglas C."/>
            <person name="Marra M."/>
            <person name="Sandberg G."/>
            <person name="Van de Peer Y."/>
            <person name="Rokhsar D."/>
        </authorList>
    </citation>
    <scope>NUCLEOTIDE SEQUENCE [LARGE SCALE GENOMIC DNA]</scope>
    <source>
        <strain evidence="2">cv. Nisqually</strain>
    </source>
</reference>
<name>A0ACC0T0N4_POPTR</name>
<dbReference type="EMBL" id="CM009294">
    <property type="protein sequence ID" value="KAI9395095.1"/>
    <property type="molecule type" value="Genomic_DNA"/>
</dbReference>
<comment type="caution">
    <text evidence="1">The sequence shown here is derived from an EMBL/GenBank/DDBJ whole genome shotgun (WGS) entry which is preliminary data.</text>
</comment>
<dbReference type="Proteomes" id="UP000006729">
    <property type="component" value="Chromosome 5"/>
</dbReference>
<organism evidence="1 2">
    <name type="scientific">Populus trichocarpa</name>
    <name type="common">Western balsam poplar</name>
    <name type="synonym">Populus balsamifera subsp. trichocarpa</name>
    <dbReference type="NCBI Taxonomy" id="3694"/>
    <lineage>
        <taxon>Eukaryota</taxon>
        <taxon>Viridiplantae</taxon>
        <taxon>Streptophyta</taxon>
        <taxon>Embryophyta</taxon>
        <taxon>Tracheophyta</taxon>
        <taxon>Spermatophyta</taxon>
        <taxon>Magnoliopsida</taxon>
        <taxon>eudicotyledons</taxon>
        <taxon>Gunneridae</taxon>
        <taxon>Pentapetalae</taxon>
        <taxon>rosids</taxon>
        <taxon>fabids</taxon>
        <taxon>Malpighiales</taxon>
        <taxon>Salicaceae</taxon>
        <taxon>Saliceae</taxon>
        <taxon>Populus</taxon>
    </lineage>
</organism>
<proteinExistence type="predicted"/>
<evidence type="ECO:0000313" key="1">
    <source>
        <dbReference type="EMBL" id="KAI9395095.1"/>
    </source>
</evidence>
<evidence type="ECO:0000313" key="2">
    <source>
        <dbReference type="Proteomes" id="UP000006729"/>
    </source>
</evidence>
<keyword evidence="2" id="KW-1185">Reference proteome</keyword>